<accession>A0A367J147</accession>
<dbReference type="InterPro" id="IPR027417">
    <property type="entry name" value="P-loop_NTPase"/>
</dbReference>
<dbReference type="Gene3D" id="3.40.50.300">
    <property type="entry name" value="P-loop containing nucleotide triphosphate hydrolases"/>
    <property type="match status" value="1"/>
</dbReference>
<keyword evidence="5" id="KW-0238">DNA-binding</keyword>
<evidence type="ECO:0000313" key="10">
    <source>
        <dbReference type="EMBL" id="RCH83668.1"/>
    </source>
</evidence>
<dbReference type="InterPro" id="IPR016151">
    <property type="entry name" value="DNA_mismatch_repair_MutS_N"/>
</dbReference>
<evidence type="ECO:0000256" key="4">
    <source>
        <dbReference type="ARBA" id="ARBA00022840"/>
    </source>
</evidence>
<feature type="non-terminal residue" evidence="10">
    <location>
        <position position="1"/>
    </location>
</feature>
<organism evidence="10 11">
    <name type="scientific">Rhizopus stolonifer</name>
    <name type="common">Rhizopus nigricans</name>
    <dbReference type="NCBI Taxonomy" id="4846"/>
    <lineage>
        <taxon>Eukaryota</taxon>
        <taxon>Fungi</taxon>
        <taxon>Fungi incertae sedis</taxon>
        <taxon>Mucoromycota</taxon>
        <taxon>Mucoromycotina</taxon>
        <taxon>Mucoromycetes</taxon>
        <taxon>Mucorales</taxon>
        <taxon>Mucorineae</taxon>
        <taxon>Rhizopodaceae</taxon>
        <taxon>Rhizopus</taxon>
    </lineage>
</organism>
<dbReference type="PANTHER" id="PTHR11361:SF122">
    <property type="entry name" value="DNA MISMATCH REPAIR PROTEIN MSH3"/>
    <property type="match status" value="1"/>
</dbReference>
<dbReference type="Pfam" id="PF05188">
    <property type="entry name" value="MutS_II"/>
    <property type="match status" value="1"/>
</dbReference>
<dbReference type="SUPFAM" id="SSF52540">
    <property type="entry name" value="P-loop containing nucleoside triphosphate hydrolases"/>
    <property type="match status" value="1"/>
</dbReference>
<keyword evidence="2" id="KW-0547">Nucleotide-binding</keyword>
<sequence>VASKILHVANFVDRNFYVASVPVQRLHVHVQKLVDAGYKVGIVKQTETAALKAVGSNRNQVFERELTQVLTKGTIVDEMYEPVTTCATGYLMCLVEEKRGGNGPDDRMYTGIVAVQPSTGDIIYDTFEDTFMRKELETRLLHIEPSEVLVPCTMSNLTEKLIKHMSAGEGAVRIEQMPLDDTFCTDYNAAMTYVSDFYSESEKSEMLPIVIKLPDIIIKVLAALIRYLKEFNLSNLLYVSKYITNFVSKSHMLLNANTLVNLEIYHNNTNKQKEGSLFSILDHTLTKFGQRQLRKWVGQPLVDTNKLNERVNAIDELLTSTNPKKDKILVLLKRFPDVEKGLCRIHYGRSSPTEVVQVLDALSSVSELFFNSQEPQFRSNLLNRLFDSLTSIRDDVLRYKEMIDPNHALDMTQFLRSEAKWPEIPRERRNIQFLENLLYDHLDELKHSTGLKDLHYTEVSGIEFLLVVENKKTKLVPGEWIKIGGTKSSSRFHSRYIIERLKERQQHQEKLNILAEVAFKELMNQANYVKPEYTKEKKIDIKSGRHPILEKMIPYVANDICFSNSQSAMILTGPNMGGKSSYVRQIALLCMMGQIGSYVPAESATLCVLDAIYTRMGASDNMMRGESTFMVELHETSDIMKLATSNSL</sequence>
<dbReference type="Pfam" id="PF01624">
    <property type="entry name" value="MutS_I"/>
    <property type="match status" value="1"/>
</dbReference>
<evidence type="ECO:0000259" key="8">
    <source>
        <dbReference type="SMART" id="SM00533"/>
    </source>
</evidence>
<feature type="non-terminal residue" evidence="10">
    <location>
        <position position="648"/>
    </location>
</feature>
<protein>
    <recommendedName>
        <fullName evidence="7">MutS protein homolog 3</fullName>
    </recommendedName>
</protein>
<dbReference type="STRING" id="4846.A0A367J147"/>
<comment type="caution">
    <text evidence="10">The sequence shown here is derived from an EMBL/GenBank/DDBJ whole genome shotgun (WGS) entry which is preliminary data.</text>
</comment>
<dbReference type="InterPro" id="IPR007695">
    <property type="entry name" value="DNA_mismatch_repair_MutS-lik_N"/>
</dbReference>
<evidence type="ECO:0000259" key="9">
    <source>
        <dbReference type="SMART" id="SM00534"/>
    </source>
</evidence>
<dbReference type="GO" id="GO:0140664">
    <property type="term" value="F:ATP-dependent DNA damage sensor activity"/>
    <property type="evidence" value="ECO:0007669"/>
    <property type="project" value="InterPro"/>
</dbReference>
<dbReference type="PIRSF" id="PIRSF037677">
    <property type="entry name" value="DNA_mis_repair_Msh6"/>
    <property type="match status" value="1"/>
</dbReference>
<feature type="domain" description="DNA mismatch repair proteins mutS family" evidence="9">
    <location>
        <begin position="566"/>
        <end position="648"/>
    </location>
</feature>
<dbReference type="InterPro" id="IPR007860">
    <property type="entry name" value="DNA_mmatch_repair_MutS_con_dom"/>
</dbReference>
<dbReference type="Pfam" id="PF05192">
    <property type="entry name" value="MutS_III"/>
    <property type="match status" value="1"/>
</dbReference>
<dbReference type="GO" id="GO:0005634">
    <property type="term" value="C:nucleus"/>
    <property type="evidence" value="ECO:0007669"/>
    <property type="project" value="UniProtKB-SubCell"/>
</dbReference>
<gene>
    <name evidence="10" type="primary">MSH3_1</name>
    <name evidence="10" type="ORF">CU098_000409</name>
</gene>
<dbReference type="GO" id="GO:0006298">
    <property type="term" value="P:mismatch repair"/>
    <property type="evidence" value="ECO:0007669"/>
    <property type="project" value="InterPro"/>
</dbReference>
<dbReference type="EMBL" id="PJQM01004673">
    <property type="protein sequence ID" value="RCH83668.1"/>
    <property type="molecule type" value="Genomic_DNA"/>
</dbReference>
<dbReference type="SUPFAM" id="SSF55271">
    <property type="entry name" value="DNA repair protein MutS, domain I"/>
    <property type="match status" value="1"/>
</dbReference>
<dbReference type="AlphaFoldDB" id="A0A367J147"/>
<feature type="domain" description="DNA mismatch repair protein MutS core" evidence="8">
    <location>
        <begin position="272"/>
        <end position="552"/>
    </location>
</feature>
<dbReference type="Pfam" id="PF00488">
    <property type="entry name" value="MutS_V"/>
    <property type="match status" value="1"/>
</dbReference>
<dbReference type="InterPro" id="IPR000432">
    <property type="entry name" value="DNA_mismatch_repair_MutS_C"/>
</dbReference>
<evidence type="ECO:0000256" key="6">
    <source>
        <dbReference type="ARBA" id="ARBA00023204"/>
    </source>
</evidence>
<keyword evidence="3" id="KW-0227">DNA damage</keyword>
<dbReference type="Gene3D" id="1.10.1420.10">
    <property type="match status" value="2"/>
</dbReference>
<keyword evidence="6" id="KW-0234">DNA repair</keyword>
<dbReference type="Proteomes" id="UP000253551">
    <property type="component" value="Unassembled WGS sequence"/>
</dbReference>
<evidence type="ECO:0000256" key="3">
    <source>
        <dbReference type="ARBA" id="ARBA00022763"/>
    </source>
</evidence>
<dbReference type="Gene3D" id="3.30.420.110">
    <property type="entry name" value="MutS, connector domain"/>
    <property type="match status" value="1"/>
</dbReference>
<dbReference type="InterPro" id="IPR036187">
    <property type="entry name" value="DNA_mismatch_repair_MutS_sf"/>
</dbReference>
<evidence type="ECO:0000256" key="5">
    <source>
        <dbReference type="ARBA" id="ARBA00023125"/>
    </source>
</evidence>
<evidence type="ECO:0000256" key="2">
    <source>
        <dbReference type="ARBA" id="ARBA00022741"/>
    </source>
</evidence>
<name>A0A367J147_RHIST</name>
<dbReference type="GO" id="GO:0005524">
    <property type="term" value="F:ATP binding"/>
    <property type="evidence" value="ECO:0007669"/>
    <property type="project" value="UniProtKB-KW"/>
</dbReference>
<dbReference type="InterPro" id="IPR017261">
    <property type="entry name" value="DNA_mismatch_repair_MutS/MSH"/>
</dbReference>
<dbReference type="OrthoDB" id="121051at2759"/>
<reference evidence="10 11" key="1">
    <citation type="journal article" date="2018" name="G3 (Bethesda)">
        <title>Phylogenetic and Phylogenomic Definition of Rhizopus Species.</title>
        <authorList>
            <person name="Gryganskyi A.P."/>
            <person name="Golan J."/>
            <person name="Dolatabadi S."/>
            <person name="Mondo S."/>
            <person name="Robb S."/>
            <person name="Idnurm A."/>
            <person name="Muszewska A."/>
            <person name="Steczkiewicz K."/>
            <person name="Masonjones S."/>
            <person name="Liao H.L."/>
            <person name="Gajdeczka M.T."/>
            <person name="Anike F."/>
            <person name="Vuek A."/>
            <person name="Anishchenko I.M."/>
            <person name="Voigt K."/>
            <person name="de Hoog G.S."/>
            <person name="Smith M.E."/>
            <person name="Heitman J."/>
            <person name="Vilgalys R."/>
            <person name="Stajich J.E."/>
        </authorList>
    </citation>
    <scope>NUCLEOTIDE SEQUENCE [LARGE SCALE GENOMIC DNA]</scope>
    <source>
        <strain evidence="10 11">LSU 92-RS-03</strain>
    </source>
</reference>
<dbReference type="InterPro" id="IPR036678">
    <property type="entry name" value="MutS_con_dom_sf"/>
</dbReference>
<keyword evidence="4" id="KW-0067">ATP-binding</keyword>
<keyword evidence="11" id="KW-1185">Reference proteome</keyword>
<dbReference type="GO" id="GO:0006312">
    <property type="term" value="P:mitotic recombination"/>
    <property type="evidence" value="ECO:0007669"/>
    <property type="project" value="TreeGrafter"/>
</dbReference>
<proteinExistence type="inferred from homology"/>
<evidence type="ECO:0000256" key="7">
    <source>
        <dbReference type="ARBA" id="ARBA00029792"/>
    </source>
</evidence>
<dbReference type="Gene3D" id="3.40.1170.10">
    <property type="entry name" value="DNA repair protein MutS, domain I"/>
    <property type="match status" value="1"/>
</dbReference>
<dbReference type="SMART" id="SM00534">
    <property type="entry name" value="MUTSac"/>
    <property type="match status" value="1"/>
</dbReference>
<dbReference type="SUPFAM" id="SSF53150">
    <property type="entry name" value="DNA repair protein MutS, domain II"/>
    <property type="match status" value="1"/>
</dbReference>
<dbReference type="SUPFAM" id="SSF48334">
    <property type="entry name" value="DNA repair protein MutS, domain III"/>
    <property type="match status" value="1"/>
</dbReference>
<dbReference type="SMART" id="SM00533">
    <property type="entry name" value="MUTSd"/>
    <property type="match status" value="1"/>
</dbReference>
<dbReference type="InterPro" id="IPR045076">
    <property type="entry name" value="MutS"/>
</dbReference>
<evidence type="ECO:0000313" key="11">
    <source>
        <dbReference type="Proteomes" id="UP000253551"/>
    </source>
</evidence>
<dbReference type="GO" id="GO:0030983">
    <property type="term" value="F:mismatched DNA binding"/>
    <property type="evidence" value="ECO:0007669"/>
    <property type="project" value="InterPro"/>
</dbReference>
<evidence type="ECO:0000256" key="1">
    <source>
        <dbReference type="ARBA" id="ARBA00007094"/>
    </source>
</evidence>
<dbReference type="InterPro" id="IPR007696">
    <property type="entry name" value="DNA_mismatch_repair_MutS_core"/>
</dbReference>
<dbReference type="PANTHER" id="PTHR11361">
    <property type="entry name" value="DNA MISMATCH REPAIR PROTEIN MUTS FAMILY MEMBER"/>
    <property type="match status" value="1"/>
</dbReference>
<comment type="similarity">
    <text evidence="1">Belongs to the DNA mismatch repair MutS family. MSH3 subfamily.</text>
</comment>